<reference evidence="2" key="1">
    <citation type="journal article" date="2020" name="Stud. Mycol.">
        <title>101 Dothideomycetes genomes: a test case for predicting lifestyles and emergence of pathogens.</title>
        <authorList>
            <person name="Haridas S."/>
            <person name="Albert R."/>
            <person name="Binder M."/>
            <person name="Bloem J."/>
            <person name="Labutti K."/>
            <person name="Salamov A."/>
            <person name="Andreopoulos B."/>
            <person name="Baker S."/>
            <person name="Barry K."/>
            <person name="Bills G."/>
            <person name="Bluhm B."/>
            <person name="Cannon C."/>
            <person name="Castanera R."/>
            <person name="Culley D."/>
            <person name="Daum C."/>
            <person name="Ezra D."/>
            <person name="Gonzalez J."/>
            <person name="Henrissat B."/>
            <person name="Kuo A."/>
            <person name="Liang C."/>
            <person name="Lipzen A."/>
            <person name="Lutzoni F."/>
            <person name="Magnuson J."/>
            <person name="Mondo S."/>
            <person name="Nolan M."/>
            <person name="Ohm R."/>
            <person name="Pangilinan J."/>
            <person name="Park H.-J."/>
            <person name="Ramirez L."/>
            <person name="Alfaro M."/>
            <person name="Sun H."/>
            <person name="Tritt A."/>
            <person name="Yoshinaga Y."/>
            <person name="Zwiers L.-H."/>
            <person name="Turgeon B."/>
            <person name="Goodwin S."/>
            <person name="Spatafora J."/>
            <person name="Crous P."/>
            <person name="Grigoriev I."/>
        </authorList>
    </citation>
    <scope>NUCLEOTIDE SEQUENCE</scope>
    <source>
        <strain evidence="2">CBS 122368</strain>
    </source>
</reference>
<dbReference type="AlphaFoldDB" id="A0A6A6IVF2"/>
<feature type="region of interest" description="Disordered" evidence="1">
    <location>
        <begin position="1"/>
        <end position="76"/>
    </location>
</feature>
<feature type="compositionally biased region" description="Low complexity" evidence="1">
    <location>
        <begin position="192"/>
        <end position="203"/>
    </location>
</feature>
<dbReference type="OrthoDB" id="10650319at2759"/>
<evidence type="ECO:0000256" key="1">
    <source>
        <dbReference type="SAM" id="MobiDB-lite"/>
    </source>
</evidence>
<evidence type="ECO:0000313" key="3">
    <source>
        <dbReference type="Proteomes" id="UP000800094"/>
    </source>
</evidence>
<gene>
    <name evidence="2" type="ORF">BU26DRAFT_500020</name>
</gene>
<protein>
    <submittedName>
        <fullName evidence="2">Uncharacterized protein</fullName>
    </submittedName>
</protein>
<name>A0A6A6IVF2_9PLEO</name>
<feature type="region of interest" description="Disordered" evidence="1">
    <location>
        <begin position="182"/>
        <end position="219"/>
    </location>
</feature>
<dbReference type="EMBL" id="ML987190">
    <property type="protein sequence ID" value="KAF2254228.1"/>
    <property type="molecule type" value="Genomic_DNA"/>
</dbReference>
<dbReference type="GeneID" id="54579790"/>
<proteinExistence type="predicted"/>
<sequence>MQDARMRPRRRSVHFPVEEPVWDDKGSEYGGDDYAAPIPDVGGRRREQSPTPRRYAADTRASPAPQSPGATPGSIGRKSRVSEFEYLLSQGNWKNLALVVGTDMAQSLRQLLSQIQRPKQQIHFMKDHLVEGERPNSREQTLNQVLAIMLERQSTTEGIIMTLCDVLAGVFAKVAELSEDYRAHSQSRSRSRSVASRGGRRSATVSQPPSRARSPATGYYASVEEDNVPVVAGSSGDGIDAFLDQFVDRR</sequence>
<organism evidence="2 3">
    <name type="scientific">Trematosphaeria pertusa</name>
    <dbReference type="NCBI Taxonomy" id="390896"/>
    <lineage>
        <taxon>Eukaryota</taxon>
        <taxon>Fungi</taxon>
        <taxon>Dikarya</taxon>
        <taxon>Ascomycota</taxon>
        <taxon>Pezizomycotina</taxon>
        <taxon>Dothideomycetes</taxon>
        <taxon>Pleosporomycetidae</taxon>
        <taxon>Pleosporales</taxon>
        <taxon>Massarineae</taxon>
        <taxon>Trematosphaeriaceae</taxon>
        <taxon>Trematosphaeria</taxon>
    </lineage>
</organism>
<dbReference type="Proteomes" id="UP000800094">
    <property type="component" value="Unassembled WGS sequence"/>
</dbReference>
<accession>A0A6A6IVF2</accession>
<dbReference type="RefSeq" id="XP_033689232.1">
    <property type="nucleotide sequence ID" value="XM_033826460.1"/>
</dbReference>
<evidence type="ECO:0000313" key="2">
    <source>
        <dbReference type="EMBL" id="KAF2254228.1"/>
    </source>
</evidence>
<keyword evidence="3" id="KW-1185">Reference proteome</keyword>